<dbReference type="GO" id="GO:0005886">
    <property type="term" value="C:plasma membrane"/>
    <property type="evidence" value="ECO:0007669"/>
    <property type="project" value="UniProtKB-SubCell"/>
</dbReference>
<feature type="transmembrane region" description="Helical" evidence="6">
    <location>
        <begin position="288"/>
        <end position="305"/>
    </location>
</feature>
<feature type="transmembrane region" description="Helical" evidence="6">
    <location>
        <begin position="443"/>
        <end position="465"/>
    </location>
</feature>
<keyword evidence="4 6" id="KW-1133">Transmembrane helix</keyword>
<evidence type="ECO:0000313" key="8">
    <source>
        <dbReference type="Proteomes" id="UP001298753"/>
    </source>
</evidence>
<dbReference type="EMBL" id="JAJEPX010000030">
    <property type="protein sequence ID" value="MCC2177361.1"/>
    <property type="molecule type" value="Genomic_DNA"/>
</dbReference>
<dbReference type="Proteomes" id="UP001298753">
    <property type="component" value="Unassembled WGS sequence"/>
</dbReference>
<accession>A0AAW4W273</accession>
<dbReference type="GeneID" id="98660776"/>
<dbReference type="PANTHER" id="PTHR43652">
    <property type="entry name" value="BASIC AMINO ACID ANTIPORTER YFCC-RELATED"/>
    <property type="match status" value="1"/>
</dbReference>
<evidence type="ECO:0000256" key="5">
    <source>
        <dbReference type="ARBA" id="ARBA00023136"/>
    </source>
</evidence>
<feature type="transmembrane region" description="Helical" evidence="6">
    <location>
        <begin position="349"/>
        <end position="369"/>
    </location>
</feature>
<reference evidence="7 8" key="1">
    <citation type="submission" date="2021-10" db="EMBL/GenBank/DDBJ databases">
        <title>Anaerobic single-cell dispensing facilitates the cultivation of human gut bacteria.</title>
        <authorList>
            <person name="Afrizal A."/>
        </authorList>
    </citation>
    <scope>NUCLEOTIDE SEQUENCE [LARGE SCALE GENOMIC DNA]</scope>
    <source>
        <strain evidence="7 8">CLA-AA-H270</strain>
    </source>
</reference>
<feature type="transmembrane region" description="Helical" evidence="6">
    <location>
        <begin position="317"/>
        <end position="337"/>
    </location>
</feature>
<feature type="transmembrane region" description="Helical" evidence="6">
    <location>
        <begin position="16"/>
        <end position="35"/>
    </location>
</feature>
<gene>
    <name evidence="7" type="ORF">LKD22_09535</name>
</gene>
<dbReference type="InterPro" id="IPR051679">
    <property type="entry name" value="DASS-Related_Transporters"/>
</dbReference>
<comment type="subcellular location">
    <subcellularLocation>
        <location evidence="1">Cell membrane</location>
        <topology evidence="1">Multi-pass membrane protein</topology>
    </subcellularLocation>
</comment>
<keyword evidence="2" id="KW-1003">Cell membrane</keyword>
<feature type="transmembrane region" description="Helical" evidence="6">
    <location>
        <begin position="86"/>
        <end position="111"/>
    </location>
</feature>
<dbReference type="RefSeq" id="WP_195387085.1">
    <property type="nucleotide sequence ID" value="NZ_DBFEHX010000049.1"/>
</dbReference>
<protein>
    <submittedName>
        <fullName evidence="7">C4-dicarboxylate ABC transporter permease</fullName>
    </submittedName>
</protein>
<evidence type="ECO:0000256" key="1">
    <source>
        <dbReference type="ARBA" id="ARBA00004651"/>
    </source>
</evidence>
<feature type="transmembrane region" description="Helical" evidence="6">
    <location>
        <begin position="261"/>
        <end position="282"/>
    </location>
</feature>
<evidence type="ECO:0000256" key="4">
    <source>
        <dbReference type="ARBA" id="ARBA00022989"/>
    </source>
</evidence>
<proteinExistence type="predicted"/>
<dbReference type="InterPro" id="IPR018385">
    <property type="entry name" value="C4_dicarb_anaerob_car-like"/>
</dbReference>
<keyword evidence="3 6" id="KW-0812">Transmembrane</keyword>
<comment type="caution">
    <text evidence="7">The sequence shown here is derived from an EMBL/GenBank/DDBJ whole genome shotgun (WGS) entry which is preliminary data.</text>
</comment>
<evidence type="ECO:0000256" key="2">
    <source>
        <dbReference type="ARBA" id="ARBA00022475"/>
    </source>
</evidence>
<feature type="transmembrane region" description="Helical" evidence="6">
    <location>
        <begin position="123"/>
        <end position="139"/>
    </location>
</feature>
<sequence>MSIETSKKKKGIQMPHTYIILFLIVLVVCLLTYVIPAGQFERQEDASGRMLIVPGTYTQVESSPVSPLEIPMAFVRTLGSSSVNEIIFFIFIIGGAFELIMQTGMITAFCAKLGKMFAGKEKLLIPIFITVFAVGGFTMGMSVEVLVFVPIGIAVAKAVGYDTITGTAMIAMGSIVGFTAGIYNPFNVGVAQSIAGVTPMFSGAWYRWIILVAFIVVTSLYIIHYAEKVKKNPSKNLMGNEDSNLEDVDVSAIEVTGRHKLILLAVVIALAVLIYGVAYLGWFITEMATLFLVLGVVCGILAGFSGNKICDLYVQGMANITFGALIVGVAGTINTVMVDGMIIDTIINALANAIVALPSSVKIIGMFLVQTIINLPINSGTGQAAATMPIMAPVGDLVGLTRQSTVLAFQLGDGLTNAIFPTSSTMLGFLAASKIPYSVWLKYVIKLVILLSLVSMAFLALAVVIGY</sequence>
<organism evidence="7 8">
    <name type="scientific">Agathobaculum butyriciproducens</name>
    <dbReference type="NCBI Taxonomy" id="1628085"/>
    <lineage>
        <taxon>Bacteria</taxon>
        <taxon>Bacillati</taxon>
        <taxon>Bacillota</taxon>
        <taxon>Clostridia</taxon>
        <taxon>Eubacteriales</taxon>
        <taxon>Butyricicoccaceae</taxon>
        <taxon>Agathobaculum</taxon>
    </lineage>
</organism>
<evidence type="ECO:0000256" key="6">
    <source>
        <dbReference type="SAM" id="Phobius"/>
    </source>
</evidence>
<evidence type="ECO:0000313" key="7">
    <source>
        <dbReference type="EMBL" id="MCC2177361.1"/>
    </source>
</evidence>
<keyword evidence="8" id="KW-1185">Reference proteome</keyword>
<feature type="transmembrane region" description="Helical" evidence="6">
    <location>
        <begin position="168"/>
        <end position="186"/>
    </location>
</feature>
<dbReference type="Pfam" id="PF03606">
    <property type="entry name" value="DcuC"/>
    <property type="match status" value="1"/>
</dbReference>
<dbReference type="PANTHER" id="PTHR43652:SF6">
    <property type="entry name" value="ARGININE REPRESSOR"/>
    <property type="match status" value="1"/>
</dbReference>
<keyword evidence="5 6" id="KW-0472">Membrane</keyword>
<name>A0AAW4W273_9FIRM</name>
<feature type="transmembrane region" description="Helical" evidence="6">
    <location>
        <begin position="206"/>
        <end position="226"/>
    </location>
</feature>
<dbReference type="AlphaFoldDB" id="A0AAW4W273"/>
<evidence type="ECO:0000256" key="3">
    <source>
        <dbReference type="ARBA" id="ARBA00022692"/>
    </source>
</evidence>